<feature type="domain" description="PWWP" evidence="1">
    <location>
        <begin position="17"/>
        <end position="76"/>
    </location>
</feature>
<protein>
    <recommendedName>
        <fullName evidence="1">PWWP domain-containing protein</fullName>
    </recommendedName>
</protein>
<reference evidence="2 4" key="2">
    <citation type="journal article" date="2013" name="Nature">
        <title>Insights into bilaterian evolution from three spiralian genomes.</title>
        <authorList>
            <person name="Simakov O."/>
            <person name="Marletaz F."/>
            <person name="Cho S.J."/>
            <person name="Edsinger-Gonzales E."/>
            <person name="Havlak P."/>
            <person name="Hellsten U."/>
            <person name="Kuo D.H."/>
            <person name="Larsson T."/>
            <person name="Lv J."/>
            <person name="Arendt D."/>
            <person name="Savage R."/>
            <person name="Osoegawa K."/>
            <person name="de Jong P."/>
            <person name="Grimwood J."/>
            <person name="Chapman J.A."/>
            <person name="Shapiro H."/>
            <person name="Aerts A."/>
            <person name="Otillar R.P."/>
            <person name="Terry A.Y."/>
            <person name="Boore J.L."/>
            <person name="Grigoriev I.V."/>
            <person name="Lindberg D.R."/>
            <person name="Seaver E.C."/>
            <person name="Weisblat D.A."/>
            <person name="Putnam N.H."/>
            <person name="Rokhsar D.S."/>
        </authorList>
    </citation>
    <scope>NUCLEOTIDE SEQUENCE</scope>
    <source>
        <strain evidence="2 4">I ESC-2004</strain>
    </source>
</reference>
<dbReference type="PROSITE" id="PS50812">
    <property type="entry name" value="PWWP"/>
    <property type="match status" value="1"/>
</dbReference>
<dbReference type="Proteomes" id="UP000014760">
    <property type="component" value="Unassembled WGS sequence"/>
</dbReference>
<dbReference type="CDD" id="cd20140">
    <property type="entry name" value="PWWP_PWWP2"/>
    <property type="match status" value="1"/>
</dbReference>
<dbReference type="EnsemblMetazoa" id="CapteT86149">
    <property type="protein sequence ID" value="CapteP86149"/>
    <property type="gene ID" value="CapteG86149"/>
</dbReference>
<accession>R7ULP4</accession>
<dbReference type="EMBL" id="KB300220">
    <property type="protein sequence ID" value="ELU07008.1"/>
    <property type="molecule type" value="Genomic_DNA"/>
</dbReference>
<reference evidence="4" key="1">
    <citation type="submission" date="2012-12" db="EMBL/GenBank/DDBJ databases">
        <authorList>
            <person name="Hellsten U."/>
            <person name="Grimwood J."/>
            <person name="Chapman J.A."/>
            <person name="Shapiro H."/>
            <person name="Aerts A."/>
            <person name="Otillar R.P."/>
            <person name="Terry A.Y."/>
            <person name="Boore J.L."/>
            <person name="Simakov O."/>
            <person name="Marletaz F."/>
            <person name="Cho S.-J."/>
            <person name="Edsinger-Gonzales E."/>
            <person name="Havlak P."/>
            <person name="Kuo D.-H."/>
            <person name="Larsson T."/>
            <person name="Lv J."/>
            <person name="Arendt D."/>
            <person name="Savage R."/>
            <person name="Osoegawa K."/>
            <person name="de Jong P."/>
            <person name="Lindberg D.R."/>
            <person name="Seaver E.C."/>
            <person name="Weisblat D.A."/>
            <person name="Putnam N.H."/>
            <person name="Grigoriev I.V."/>
            <person name="Rokhsar D.S."/>
        </authorList>
    </citation>
    <scope>NUCLEOTIDE SEQUENCE</scope>
    <source>
        <strain evidence="4">I ESC-2004</strain>
    </source>
</reference>
<gene>
    <name evidence="2" type="ORF">CAPTEDRAFT_86149</name>
</gene>
<proteinExistence type="predicted"/>
<dbReference type="OrthoDB" id="5964980at2759"/>
<evidence type="ECO:0000313" key="4">
    <source>
        <dbReference type="Proteomes" id="UP000014760"/>
    </source>
</evidence>
<evidence type="ECO:0000313" key="3">
    <source>
        <dbReference type="EnsemblMetazoa" id="CapteP86149"/>
    </source>
</evidence>
<dbReference type="Gene3D" id="2.30.30.140">
    <property type="match status" value="1"/>
</dbReference>
<evidence type="ECO:0000313" key="2">
    <source>
        <dbReference type="EMBL" id="ELU07008.1"/>
    </source>
</evidence>
<name>R7ULP4_CAPTE</name>
<dbReference type="SUPFAM" id="SSF63748">
    <property type="entry name" value="Tudor/PWWP/MBT"/>
    <property type="match status" value="1"/>
</dbReference>
<organism evidence="2">
    <name type="scientific">Capitella teleta</name>
    <name type="common">Polychaete worm</name>
    <dbReference type="NCBI Taxonomy" id="283909"/>
    <lineage>
        <taxon>Eukaryota</taxon>
        <taxon>Metazoa</taxon>
        <taxon>Spiralia</taxon>
        <taxon>Lophotrochozoa</taxon>
        <taxon>Annelida</taxon>
        <taxon>Polychaeta</taxon>
        <taxon>Sedentaria</taxon>
        <taxon>Scolecida</taxon>
        <taxon>Capitellidae</taxon>
        <taxon>Capitella</taxon>
    </lineage>
</organism>
<dbReference type="Pfam" id="PF00855">
    <property type="entry name" value="PWWP"/>
    <property type="match status" value="1"/>
</dbReference>
<reference evidence="3" key="3">
    <citation type="submission" date="2015-06" db="UniProtKB">
        <authorList>
            <consortium name="EnsemblMetazoa"/>
        </authorList>
    </citation>
    <scope>IDENTIFICATION</scope>
</reference>
<feature type="non-terminal residue" evidence="2">
    <location>
        <position position="105"/>
    </location>
</feature>
<dbReference type="HOGENOM" id="CLU_139232_0_0_1"/>
<dbReference type="EMBL" id="AMQN01007202">
    <property type="status" value="NOT_ANNOTATED_CDS"/>
    <property type="molecule type" value="Genomic_DNA"/>
</dbReference>
<dbReference type="SMART" id="SM00293">
    <property type="entry name" value="PWWP"/>
    <property type="match status" value="1"/>
</dbReference>
<evidence type="ECO:0000259" key="1">
    <source>
        <dbReference type="PROSITE" id="PS50812"/>
    </source>
</evidence>
<dbReference type="AlphaFoldDB" id="R7ULP4"/>
<dbReference type="OMA" id="MENFEAR"/>
<feature type="non-terminal residue" evidence="2">
    <location>
        <position position="1"/>
    </location>
</feature>
<sequence>AEEVTEVVMGDGTTFQCGSIAWAKIVGCPWWPCRVRTFVKTENPEGGATYTANVSWFATKTFSMVDCTDMRPFLEDFHLRYTRKQRKSGYRSAVRNALAVAKLMT</sequence>
<keyword evidence="4" id="KW-1185">Reference proteome</keyword>
<dbReference type="InterPro" id="IPR000313">
    <property type="entry name" value="PWWP_dom"/>
</dbReference>